<proteinExistence type="predicted"/>
<feature type="compositionally biased region" description="Polar residues" evidence="1">
    <location>
        <begin position="200"/>
        <end position="211"/>
    </location>
</feature>
<feature type="region of interest" description="Disordered" evidence="1">
    <location>
        <begin position="191"/>
        <end position="211"/>
    </location>
</feature>
<evidence type="ECO:0000313" key="4">
    <source>
        <dbReference type="EMBL" id="MBK9298846.1"/>
    </source>
</evidence>
<gene>
    <name evidence="4" type="ORF">IPN02_18855</name>
</gene>
<dbReference type="Gene3D" id="3.90.1210.10">
    <property type="entry name" value="Antifreeze-like/N-acetylneuraminic acid synthase C-terminal domain"/>
    <property type="match status" value="1"/>
</dbReference>
<keyword evidence="2" id="KW-0732">Signal</keyword>
<dbReference type="InterPro" id="IPR013974">
    <property type="entry name" value="SAF"/>
</dbReference>
<dbReference type="Pfam" id="PF08666">
    <property type="entry name" value="SAF"/>
    <property type="match status" value="1"/>
</dbReference>
<feature type="chain" id="PRO_5036767876" description="SAF domain-containing protein" evidence="2">
    <location>
        <begin position="31"/>
        <end position="211"/>
    </location>
</feature>
<name>A0A936NFP3_9ACTN</name>
<sequence>MLPNGRAVLGGFLIAASGVGLFAAYQQAHAAPVDKFVVATHPLAPGDVIERADLGLAPAELPPEMAGQLTDDWRSLVGKETTAAVGQNQLLSPASVVEPGNIDGPARRVSLELSRASALDGDLESGAVVDVLSSTEGDSEATVVAKRSRVLAVNADSTGDLGQLGSLVVTIEVADERALAAIVGASASGKMTLAAPTPGPATSTNSGSGHG</sequence>
<comment type="caution">
    <text evidence="4">The sequence shown here is derived from an EMBL/GenBank/DDBJ whole genome shotgun (WGS) entry which is preliminary data.</text>
</comment>
<evidence type="ECO:0000313" key="5">
    <source>
        <dbReference type="Proteomes" id="UP000727993"/>
    </source>
</evidence>
<protein>
    <recommendedName>
        <fullName evidence="3">SAF domain-containing protein</fullName>
    </recommendedName>
</protein>
<evidence type="ECO:0000256" key="2">
    <source>
        <dbReference type="SAM" id="SignalP"/>
    </source>
</evidence>
<feature type="signal peptide" evidence="2">
    <location>
        <begin position="1"/>
        <end position="30"/>
    </location>
</feature>
<feature type="domain" description="SAF" evidence="3">
    <location>
        <begin position="34"/>
        <end position="97"/>
    </location>
</feature>
<organism evidence="4 5">
    <name type="scientific">Candidatus Neomicrothrix subdominans</name>
    <dbReference type="NCBI Taxonomy" id="2954438"/>
    <lineage>
        <taxon>Bacteria</taxon>
        <taxon>Bacillati</taxon>
        <taxon>Actinomycetota</taxon>
        <taxon>Acidimicrobiia</taxon>
        <taxon>Acidimicrobiales</taxon>
        <taxon>Microthrixaceae</taxon>
        <taxon>Candidatus Neomicrothrix</taxon>
    </lineage>
</organism>
<evidence type="ECO:0000259" key="3">
    <source>
        <dbReference type="SMART" id="SM00858"/>
    </source>
</evidence>
<dbReference type="AlphaFoldDB" id="A0A936NFP3"/>
<evidence type="ECO:0000256" key="1">
    <source>
        <dbReference type="SAM" id="MobiDB-lite"/>
    </source>
</evidence>
<dbReference type="Proteomes" id="UP000727993">
    <property type="component" value="Unassembled WGS sequence"/>
</dbReference>
<dbReference type="SMART" id="SM00858">
    <property type="entry name" value="SAF"/>
    <property type="match status" value="1"/>
</dbReference>
<reference evidence="4 5" key="1">
    <citation type="submission" date="2020-10" db="EMBL/GenBank/DDBJ databases">
        <title>Connecting structure to function with the recovery of over 1000 high-quality activated sludge metagenome-assembled genomes encoding full-length rRNA genes using long-read sequencing.</title>
        <authorList>
            <person name="Singleton C.M."/>
            <person name="Petriglieri F."/>
            <person name="Kristensen J.M."/>
            <person name="Kirkegaard R.H."/>
            <person name="Michaelsen T.Y."/>
            <person name="Andersen M.H."/>
            <person name="Karst S.M."/>
            <person name="Dueholm M.S."/>
            <person name="Nielsen P.H."/>
            <person name="Albertsen M."/>
        </authorList>
    </citation>
    <scope>NUCLEOTIDE SEQUENCE [LARGE SCALE GENOMIC DNA]</scope>
    <source>
        <strain evidence="4">Lyne_18-Q3-R50-59_MAXAC.006</strain>
    </source>
</reference>
<accession>A0A936NFP3</accession>
<dbReference type="EMBL" id="JADJZA010000011">
    <property type="protein sequence ID" value="MBK9298846.1"/>
    <property type="molecule type" value="Genomic_DNA"/>
</dbReference>
<dbReference type="CDD" id="cd11614">
    <property type="entry name" value="SAF_CpaB_FlgA_like"/>
    <property type="match status" value="1"/>
</dbReference>